<keyword evidence="4" id="KW-1185">Reference proteome</keyword>
<sequence>MTDESRGVGGAAGPPWSVDLLADLHAGVLDDHEAAELWPRVNEDPEALAVIEALEATTADLASLTLEPVPPMPAEYAARLDAALAAEASTRQAASFPGPAPIPAPAPAAPTAGGAPVVDLAAARRKRNRRLGWGAGALTSAAAAIVVVAVTVPGSSQETGTPGVAAPAPSGPSVSGDGSGAEALLGGAMGVRDFGPLQDEQRLDACVTAAGLDANVRPAGVRPVNVGGKAGVLVIYTTGKIAQYRIVAFGADCGPGNPDKLFDKIVGKK</sequence>
<dbReference type="Proteomes" id="UP000198582">
    <property type="component" value="Unassembled WGS sequence"/>
</dbReference>
<evidence type="ECO:0000256" key="2">
    <source>
        <dbReference type="SAM" id="Phobius"/>
    </source>
</evidence>
<dbReference type="OrthoDB" id="4566632at2"/>
<protein>
    <submittedName>
        <fullName evidence="3">Uncharacterized protein</fullName>
    </submittedName>
</protein>
<keyword evidence="2" id="KW-0812">Transmembrane</keyword>
<dbReference type="EMBL" id="FOEF01000018">
    <property type="protein sequence ID" value="SEP51969.1"/>
    <property type="molecule type" value="Genomic_DNA"/>
</dbReference>
<evidence type="ECO:0000313" key="4">
    <source>
        <dbReference type="Proteomes" id="UP000198582"/>
    </source>
</evidence>
<organism evidence="3 4">
    <name type="scientific">Amycolatopsis saalfeldensis</name>
    <dbReference type="NCBI Taxonomy" id="394193"/>
    <lineage>
        <taxon>Bacteria</taxon>
        <taxon>Bacillati</taxon>
        <taxon>Actinomycetota</taxon>
        <taxon>Actinomycetes</taxon>
        <taxon>Pseudonocardiales</taxon>
        <taxon>Pseudonocardiaceae</taxon>
        <taxon>Amycolatopsis</taxon>
    </lineage>
</organism>
<keyword evidence="2" id="KW-1133">Transmembrane helix</keyword>
<evidence type="ECO:0000313" key="3">
    <source>
        <dbReference type="EMBL" id="SEP51969.1"/>
    </source>
</evidence>
<feature type="region of interest" description="Disordered" evidence="1">
    <location>
        <begin position="156"/>
        <end position="179"/>
    </location>
</feature>
<feature type="region of interest" description="Disordered" evidence="1">
    <location>
        <begin position="94"/>
        <end position="114"/>
    </location>
</feature>
<accession>A0A1H8YIK8</accession>
<reference evidence="3 4" key="1">
    <citation type="submission" date="2016-10" db="EMBL/GenBank/DDBJ databases">
        <authorList>
            <person name="de Groot N.N."/>
        </authorList>
    </citation>
    <scope>NUCLEOTIDE SEQUENCE [LARGE SCALE GENOMIC DNA]</scope>
    <source>
        <strain evidence="3 4">DSM 44993</strain>
    </source>
</reference>
<feature type="transmembrane region" description="Helical" evidence="2">
    <location>
        <begin position="131"/>
        <end position="152"/>
    </location>
</feature>
<dbReference type="RefSeq" id="WP_091624511.1">
    <property type="nucleotide sequence ID" value="NZ_FOEF01000018.1"/>
</dbReference>
<feature type="compositionally biased region" description="Low complexity" evidence="1">
    <location>
        <begin position="159"/>
        <end position="176"/>
    </location>
</feature>
<feature type="compositionally biased region" description="Pro residues" evidence="1">
    <location>
        <begin position="98"/>
        <end position="108"/>
    </location>
</feature>
<keyword evidence="2" id="KW-0472">Membrane</keyword>
<gene>
    <name evidence="3" type="ORF">SAMN04489732_11864</name>
</gene>
<proteinExistence type="predicted"/>
<dbReference type="AlphaFoldDB" id="A0A1H8YIK8"/>
<name>A0A1H8YIK8_9PSEU</name>
<evidence type="ECO:0000256" key="1">
    <source>
        <dbReference type="SAM" id="MobiDB-lite"/>
    </source>
</evidence>
<dbReference type="STRING" id="394193.SAMN04489732_11864"/>